<evidence type="ECO:0000313" key="3">
    <source>
        <dbReference type="Proteomes" id="UP001497516"/>
    </source>
</evidence>
<dbReference type="Proteomes" id="UP001497516">
    <property type="component" value="Chromosome 6"/>
</dbReference>
<protein>
    <recommendedName>
        <fullName evidence="1">DUF4283 domain-containing protein</fullName>
    </recommendedName>
</protein>
<evidence type="ECO:0000259" key="1">
    <source>
        <dbReference type="Pfam" id="PF14111"/>
    </source>
</evidence>
<dbReference type="PANTHER" id="PTHR31286:SF165">
    <property type="entry name" value="DUF4283 DOMAIN-CONTAINING PROTEIN"/>
    <property type="match status" value="1"/>
</dbReference>
<dbReference type="EMBL" id="OZ034819">
    <property type="protein sequence ID" value="CAL1395220.1"/>
    <property type="molecule type" value="Genomic_DNA"/>
</dbReference>
<evidence type="ECO:0000313" key="2">
    <source>
        <dbReference type="EMBL" id="CAL1395220.1"/>
    </source>
</evidence>
<gene>
    <name evidence="2" type="ORF">LTRI10_LOCUS35666</name>
</gene>
<dbReference type="Pfam" id="PF14111">
    <property type="entry name" value="DUF4283"/>
    <property type="match status" value="1"/>
</dbReference>
<proteinExistence type="predicted"/>
<dbReference type="PANTHER" id="PTHR31286">
    <property type="entry name" value="GLYCINE-RICH CELL WALL STRUCTURAL PROTEIN 1.8-LIKE"/>
    <property type="match status" value="1"/>
</dbReference>
<name>A0AAV2FAF9_9ROSI</name>
<reference evidence="2 3" key="1">
    <citation type="submission" date="2024-04" db="EMBL/GenBank/DDBJ databases">
        <authorList>
            <person name="Fracassetti M."/>
        </authorList>
    </citation>
    <scope>NUCLEOTIDE SEQUENCE [LARGE SCALE GENOMIC DNA]</scope>
</reference>
<organism evidence="2 3">
    <name type="scientific">Linum trigynum</name>
    <dbReference type="NCBI Taxonomy" id="586398"/>
    <lineage>
        <taxon>Eukaryota</taxon>
        <taxon>Viridiplantae</taxon>
        <taxon>Streptophyta</taxon>
        <taxon>Embryophyta</taxon>
        <taxon>Tracheophyta</taxon>
        <taxon>Spermatophyta</taxon>
        <taxon>Magnoliopsida</taxon>
        <taxon>eudicotyledons</taxon>
        <taxon>Gunneridae</taxon>
        <taxon>Pentapetalae</taxon>
        <taxon>rosids</taxon>
        <taxon>fabids</taxon>
        <taxon>Malpighiales</taxon>
        <taxon>Linaceae</taxon>
        <taxon>Linum</taxon>
    </lineage>
</organism>
<accession>A0AAV2FAF9</accession>
<dbReference type="InterPro" id="IPR025558">
    <property type="entry name" value="DUF4283"/>
</dbReference>
<feature type="domain" description="DUF4283" evidence="1">
    <location>
        <begin position="54"/>
        <end position="130"/>
    </location>
</feature>
<sequence length="370" mass="40547">MAAVADGATPGAVGGGQSWASLFPVSAKVKLDFYEPEFVNGSLRIPKSVVEEGTKKWEHSLVGQFLVAPPSLSALRFWANWIWSRDGEVKVSLLDDKLVLFQFPSEATCRWVFEGGPWHYREKIICLRRWIFGIRALEIDNSAIPVRVRLSGLPAELAMREGLGRIASSIGKPLCMDHSTAHRERVGTVRVCVEVRATKPRIDKISIAPDDMSAFTIDIEYCGLPRCCTACRVFGYDCSLPPAGVPTKRVWHRKQANVAELGQSEVAVTENQMLEKVVQDTPEKAAPVSGEGVAIDKGKQVLVESTPPVTPSALPSQEEFNKVINGAKPRSNLKLPTSVLHSNAFELLCGQRDIVLQAPPRKGGRDGLRS</sequence>
<dbReference type="AlphaFoldDB" id="A0AAV2FAF9"/>
<dbReference type="InterPro" id="IPR040256">
    <property type="entry name" value="At4g02000-like"/>
</dbReference>
<keyword evidence="3" id="KW-1185">Reference proteome</keyword>